<organism evidence="2">
    <name type="scientific">marine sediment metagenome</name>
    <dbReference type="NCBI Taxonomy" id="412755"/>
    <lineage>
        <taxon>unclassified sequences</taxon>
        <taxon>metagenomes</taxon>
        <taxon>ecological metagenomes</taxon>
    </lineage>
</organism>
<proteinExistence type="predicted"/>
<dbReference type="InterPro" id="IPR007159">
    <property type="entry name" value="SpoVT-AbrB_dom"/>
</dbReference>
<reference evidence="2" key="1">
    <citation type="journal article" date="2014" name="Front. Microbiol.">
        <title>High frequency of phylogenetically diverse reductive dehalogenase-homologous genes in deep subseafloor sedimentary metagenomes.</title>
        <authorList>
            <person name="Kawai M."/>
            <person name="Futagami T."/>
            <person name="Toyoda A."/>
            <person name="Takaki Y."/>
            <person name="Nishi S."/>
            <person name="Hori S."/>
            <person name="Arai W."/>
            <person name="Tsubouchi T."/>
            <person name="Morono Y."/>
            <person name="Uchiyama I."/>
            <person name="Ito T."/>
            <person name="Fujiyama A."/>
            <person name="Inagaki F."/>
            <person name="Takami H."/>
        </authorList>
    </citation>
    <scope>NUCLEOTIDE SEQUENCE</scope>
    <source>
        <strain evidence="2">Expedition CK06-06</strain>
    </source>
</reference>
<gene>
    <name evidence="2" type="ORF">S01H4_01932</name>
</gene>
<feature type="non-terminal residue" evidence="2">
    <location>
        <position position="275"/>
    </location>
</feature>
<protein>
    <recommendedName>
        <fullName evidence="1">SpoVT-AbrB domain-containing protein</fullName>
    </recommendedName>
</protein>
<name>X1AQS5_9ZZZZ</name>
<accession>X1AQS5</accession>
<dbReference type="GO" id="GO:0003677">
    <property type="term" value="F:DNA binding"/>
    <property type="evidence" value="ECO:0007669"/>
    <property type="project" value="InterPro"/>
</dbReference>
<dbReference type="GO" id="GO:0045936">
    <property type="term" value="P:negative regulation of phosphate metabolic process"/>
    <property type="evidence" value="ECO:0007669"/>
    <property type="project" value="InterPro"/>
</dbReference>
<comment type="caution">
    <text evidence="2">The sequence shown here is derived from an EMBL/GenBank/DDBJ whole genome shotgun (WGS) entry which is preliminary data.</text>
</comment>
<dbReference type="EMBL" id="BART01000390">
    <property type="protein sequence ID" value="GAG71697.1"/>
    <property type="molecule type" value="Genomic_DNA"/>
</dbReference>
<dbReference type="Gene3D" id="1.20.58.220">
    <property type="entry name" value="Phosphate transport system protein phou homolog 2, domain 2"/>
    <property type="match status" value="1"/>
</dbReference>
<evidence type="ECO:0000313" key="2">
    <source>
        <dbReference type="EMBL" id="GAG71697.1"/>
    </source>
</evidence>
<dbReference type="AlphaFoldDB" id="X1AQS5"/>
<dbReference type="PANTHER" id="PTHR42930">
    <property type="entry name" value="PHOSPHATE-SPECIFIC TRANSPORT SYSTEM ACCESSORY PROTEIN PHOU"/>
    <property type="match status" value="1"/>
</dbReference>
<feature type="domain" description="SpoVT-AbrB" evidence="1">
    <location>
        <begin position="12"/>
        <end position="58"/>
    </location>
</feature>
<dbReference type="Pfam" id="PF01895">
    <property type="entry name" value="PhoU"/>
    <property type="match status" value="1"/>
</dbReference>
<dbReference type="InterPro" id="IPR038078">
    <property type="entry name" value="PhoU-like_sf"/>
</dbReference>
<dbReference type="InterPro" id="IPR037914">
    <property type="entry name" value="SpoVT-AbrB_sf"/>
</dbReference>
<dbReference type="SUPFAM" id="SSF89447">
    <property type="entry name" value="AbrB/MazE/MraZ-like"/>
    <property type="match status" value="1"/>
</dbReference>
<dbReference type="SUPFAM" id="SSF109755">
    <property type="entry name" value="PhoU-like"/>
    <property type="match status" value="1"/>
</dbReference>
<evidence type="ECO:0000259" key="1">
    <source>
        <dbReference type="SMART" id="SM00966"/>
    </source>
</evidence>
<sequence length="275" mass="31620">MVNIRTLQQTGGKSGSSFLIILPKDWVVRQKLSKGDPVVVAEREDGCLIIDPRLPKAGETRSTTAEIEHNLRWEITSRYLLGFDEIRIVSKEPITNVQRDELKLVIKRFIALEVTEEDDHQIVLRCLVDPVTLPISTAMRRMNLLASRMIDDSLRVYFEGSREGAEEVILRDEEVDRLFFLIVREIRSAIQYPRMSEMMKITPVEALDYRLAAQYIERIADLAVDIAQRVGEPLDKKLVRKLQPIGDKVREMLSDSVNNLFKFNSKKVAKVIKDE</sequence>
<dbReference type="InterPro" id="IPR028366">
    <property type="entry name" value="PhoU"/>
</dbReference>
<dbReference type="GO" id="GO:0030643">
    <property type="term" value="P:intracellular phosphate ion homeostasis"/>
    <property type="evidence" value="ECO:0007669"/>
    <property type="project" value="InterPro"/>
</dbReference>
<dbReference type="InterPro" id="IPR026022">
    <property type="entry name" value="PhoU_dom"/>
</dbReference>
<dbReference type="PANTHER" id="PTHR42930:SF2">
    <property type="entry name" value="PHOU DOMAIN-CONTAINING PROTEIN"/>
    <property type="match status" value="1"/>
</dbReference>
<dbReference type="SMART" id="SM00966">
    <property type="entry name" value="SpoVT_AbrB"/>
    <property type="match status" value="1"/>
</dbReference>